<dbReference type="RefSeq" id="WP_201837624.1">
    <property type="nucleotide sequence ID" value="NZ_JAERRK010000010.1"/>
</dbReference>
<evidence type="ECO:0000313" key="2">
    <source>
        <dbReference type="Proteomes" id="UP000661858"/>
    </source>
</evidence>
<reference evidence="1" key="1">
    <citation type="submission" date="2021-01" db="EMBL/GenBank/DDBJ databases">
        <title>WGS of actinomycetes isolated from Thailand.</title>
        <authorList>
            <person name="Thawai C."/>
        </authorList>
    </citation>
    <scope>NUCLEOTIDE SEQUENCE</scope>
    <source>
        <strain evidence="1">RCU-197</strain>
    </source>
</reference>
<gene>
    <name evidence="1" type="ORF">JK359_20490</name>
</gene>
<accession>A0A937EJH7</accession>
<organism evidence="1 2">
    <name type="scientific">Streptomyces actinomycinicus</name>
    <dbReference type="NCBI Taxonomy" id="1695166"/>
    <lineage>
        <taxon>Bacteria</taxon>
        <taxon>Bacillati</taxon>
        <taxon>Actinomycetota</taxon>
        <taxon>Actinomycetes</taxon>
        <taxon>Kitasatosporales</taxon>
        <taxon>Streptomycetaceae</taxon>
        <taxon>Streptomyces</taxon>
    </lineage>
</organism>
<proteinExistence type="predicted"/>
<dbReference type="Proteomes" id="UP000661858">
    <property type="component" value="Unassembled WGS sequence"/>
</dbReference>
<sequence>MITELPLLTAEDTDDVRARVYALREHWIARGGEPAAFLTLGTPSYLDVAERPETGHYQRHGVAARPLLLAHFQDLYDLIGETLTEHLDAPVRYAGHLALPGFHIWLEAAIFTRPQAPVHFDLQYQAFDWPPGTDTDRLLSFTLPLRVPAAGGGLNLWDVTYRDFRRSLARGWVESAADLQRFHTLRYVPYTPGHMYVHSGHVLHQVAPSSSVRPGDERLTLQGHGVRCADHWLLYW</sequence>
<dbReference type="AlphaFoldDB" id="A0A937EJH7"/>
<name>A0A937EJH7_9ACTN</name>
<dbReference type="EMBL" id="JAERRK010000010">
    <property type="protein sequence ID" value="MBL1084318.1"/>
    <property type="molecule type" value="Genomic_DNA"/>
</dbReference>
<keyword evidence="2" id="KW-1185">Reference proteome</keyword>
<comment type="caution">
    <text evidence="1">The sequence shown here is derived from an EMBL/GenBank/DDBJ whole genome shotgun (WGS) entry which is preliminary data.</text>
</comment>
<protein>
    <submittedName>
        <fullName evidence="1">Uncharacterized protein</fullName>
    </submittedName>
</protein>
<evidence type="ECO:0000313" key="1">
    <source>
        <dbReference type="EMBL" id="MBL1084318.1"/>
    </source>
</evidence>